<dbReference type="Proteomes" id="UP001281761">
    <property type="component" value="Unassembled WGS sequence"/>
</dbReference>
<name>A0ABQ9XYE5_9EUKA</name>
<proteinExistence type="predicted"/>
<evidence type="ECO:0000313" key="1">
    <source>
        <dbReference type="EMBL" id="KAK2947830.1"/>
    </source>
</evidence>
<protein>
    <submittedName>
        <fullName evidence="2">Uncharacterized protein</fullName>
    </submittedName>
</protein>
<organism evidence="2 3">
    <name type="scientific">Blattamonas nauphoetae</name>
    <dbReference type="NCBI Taxonomy" id="2049346"/>
    <lineage>
        <taxon>Eukaryota</taxon>
        <taxon>Metamonada</taxon>
        <taxon>Preaxostyla</taxon>
        <taxon>Oxymonadida</taxon>
        <taxon>Blattamonas</taxon>
    </lineage>
</organism>
<dbReference type="EMBL" id="JARBJD010000055">
    <property type="protein sequence ID" value="KAK2956517.1"/>
    <property type="molecule type" value="Genomic_DNA"/>
</dbReference>
<accession>A0ABQ9XYE5</accession>
<reference evidence="2 3" key="1">
    <citation type="journal article" date="2022" name="bioRxiv">
        <title>Genomics of Preaxostyla Flagellates Illuminates Evolutionary Transitions and the Path Towards Mitochondrial Loss.</title>
        <authorList>
            <person name="Novak L.V.F."/>
            <person name="Treitli S.C."/>
            <person name="Pyrih J."/>
            <person name="Halakuc P."/>
            <person name="Pipaliya S.V."/>
            <person name="Vacek V."/>
            <person name="Brzon O."/>
            <person name="Soukal P."/>
            <person name="Eme L."/>
            <person name="Dacks J.B."/>
            <person name="Karnkowska A."/>
            <person name="Elias M."/>
            <person name="Hampl V."/>
        </authorList>
    </citation>
    <scope>NUCLEOTIDE SEQUENCE [LARGE SCALE GENOMIC DNA]</scope>
    <source>
        <strain evidence="2">NAU3</strain>
        <tissue evidence="2">Gut</tissue>
    </source>
</reference>
<comment type="caution">
    <text evidence="2">The sequence shown here is derived from an EMBL/GenBank/DDBJ whole genome shotgun (WGS) entry which is preliminary data.</text>
</comment>
<evidence type="ECO:0000313" key="2">
    <source>
        <dbReference type="EMBL" id="KAK2956517.1"/>
    </source>
</evidence>
<dbReference type="EMBL" id="JARBJD010000190">
    <property type="protein sequence ID" value="KAK2947830.1"/>
    <property type="molecule type" value="Genomic_DNA"/>
</dbReference>
<gene>
    <name evidence="1" type="ORF">BLNAU_17250</name>
    <name evidence="2" type="ORF">BLNAU_8571</name>
</gene>
<sequence length="169" mass="18659">MQCRHQLPPHLLNHHPKQVLARVLLHQLESLSLSQGERVGGGVRVHSEAAESQALVEQPKNVQHDKLKAFVAHNLLHSLYHIAPKLRPAQNIHMVASSEVALSAVPCNIQAASVSRGLIVRNRLQLIHSTLLATHILTSQFTANSFTFLSPSLSLSIHTLIRDIFGSIR</sequence>
<evidence type="ECO:0000313" key="3">
    <source>
        <dbReference type="Proteomes" id="UP001281761"/>
    </source>
</evidence>
<keyword evidence="3" id="KW-1185">Reference proteome</keyword>